<reference evidence="1 2" key="1">
    <citation type="submission" date="2016-10" db="EMBL/GenBank/DDBJ databases">
        <title>The genome of Paramicrosporidium saccamoebae is the missing link in understanding Cryptomycota and Microsporidia evolution.</title>
        <authorList>
            <person name="Quandt C.A."/>
            <person name="Beaudet D."/>
            <person name="Corsaro D."/>
            <person name="Michel R."/>
            <person name="Corradi N."/>
            <person name="James T."/>
        </authorList>
    </citation>
    <scope>NUCLEOTIDE SEQUENCE [LARGE SCALE GENOMIC DNA]</scope>
    <source>
        <strain evidence="1 2">KSL3</strain>
    </source>
</reference>
<gene>
    <name evidence="1" type="ORF">PSACC_03564</name>
</gene>
<comment type="caution">
    <text evidence="1">The sequence shown here is derived from an EMBL/GenBank/DDBJ whole genome shotgun (WGS) entry which is preliminary data.</text>
</comment>
<organism evidence="1 2">
    <name type="scientific">Paramicrosporidium saccamoebae</name>
    <dbReference type="NCBI Taxonomy" id="1246581"/>
    <lineage>
        <taxon>Eukaryota</taxon>
        <taxon>Fungi</taxon>
        <taxon>Fungi incertae sedis</taxon>
        <taxon>Cryptomycota</taxon>
        <taxon>Cryptomycota incertae sedis</taxon>
        <taxon>Paramicrosporidium</taxon>
    </lineage>
</organism>
<name>A0A2H9TFN7_9FUNG</name>
<keyword evidence="2" id="KW-1185">Reference proteome</keyword>
<protein>
    <submittedName>
        <fullName evidence="1">Uncharacterized protein</fullName>
    </submittedName>
</protein>
<sequence length="478" mass="55165">MEVIFKSISFSLPNAMKVAEMFRSPLYEYAIHYDGIGETKECIDQLVELAKEKELNAALLSVSKLVADPRLARRILAENIPLETCLVCIESEIGGLRLRMTDEWVQESLMLLATKQLSRMDSLCWLRQYLEHATKAKISRLAELLVPNMTPDIIALLLPKTNAVFLENYLSTDVLCRLLIVSLAKMTCQASLTPLQESIIYARWQDFSLETVRIHEESHSGDVFTSFKDHHLSDSEPAADPQLFVKVFGLLANIGKDRSDLSFWAILAKLLLHCDGVVDQGVCMERTAWYLETVDFSIVPPSVIRELIFRHVPRWDDSYFKKTLERIPTSHIPNRLLLPQTALQRWVRYPPFIMLPQKHDRDLKTWEKVASLIVGRRVLPLNVWVCGQWIGDALIRRAESTVQSIEGMLMAWPYLLLTGRKMAMGALFEDTDQNWQMFIRRVNVLANRNQRMMLEAFYIPRFFTIETLRMLIDSTFKQ</sequence>
<proteinExistence type="predicted"/>
<dbReference type="AlphaFoldDB" id="A0A2H9TFN7"/>
<accession>A0A2H9TFN7</accession>
<dbReference type="Proteomes" id="UP000240830">
    <property type="component" value="Unassembled WGS sequence"/>
</dbReference>
<evidence type="ECO:0000313" key="2">
    <source>
        <dbReference type="Proteomes" id="UP000240830"/>
    </source>
</evidence>
<dbReference type="EMBL" id="MTSL01000213">
    <property type="protein sequence ID" value="PJF16598.1"/>
    <property type="molecule type" value="Genomic_DNA"/>
</dbReference>
<evidence type="ECO:0000313" key="1">
    <source>
        <dbReference type="EMBL" id="PJF16598.1"/>
    </source>
</evidence>